<evidence type="ECO:0000256" key="16">
    <source>
        <dbReference type="PIRSR" id="PIRSR006337-2"/>
    </source>
</evidence>
<dbReference type="InterPro" id="IPR012768">
    <property type="entry name" value="Trehalose_TreZ"/>
</dbReference>
<evidence type="ECO:0000256" key="4">
    <source>
        <dbReference type="ARBA" id="ARBA00012268"/>
    </source>
</evidence>
<evidence type="ECO:0000256" key="7">
    <source>
        <dbReference type="ARBA" id="ARBA00022801"/>
    </source>
</evidence>
<dbReference type="eggNOG" id="COG0296">
    <property type="taxonomic scope" value="Bacteria"/>
</dbReference>
<proteinExistence type="inferred from homology"/>
<evidence type="ECO:0000256" key="9">
    <source>
        <dbReference type="ARBA" id="ARBA00023295"/>
    </source>
</evidence>
<comment type="similarity">
    <text evidence="3 14">Belongs to the glycosyl hydrolase 13 family.</text>
</comment>
<dbReference type="Pfam" id="PF00128">
    <property type="entry name" value="Alpha-amylase"/>
    <property type="match status" value="1"/>
</dbReference>
<dbReference type="UniPathway" id="UPA00299"/>
<dbReference type="Gene3D" id="1.10.10.760">
    <property type="entry name" value="E-set domains of sugar-utilizing enzymes"/>
    <property type="match status" value="1"/>
</dbReference>
<feature type="active site" description="Proton donor" evidence="15">
    <location>
        <position position="284"/>
    </location>
</feature>
<dbReference type="GO" id="GO:0005992">
    <property type="term" value="P:trehalose biosynthetic process"/>
    <property type="evidence" value="ECO:0007669"/>
    <property type="project" value="UniProtKB-UniRule"/>
</dbReference>
<dbReference type="InterPro" id="IPR044901">
    <property type="entry name" value="Trehalose_TreZ_E-set_sf"/>
</dbReference>
<evidence type="ECO:0000256" key="14">
    <source>
        <dbReference type="PIRNR" id="PIRNR006337"/>
    </source>
</evidence>
<dbReference type="AlphaFoldDB" id="C1F328"/>
<dbReference type="EC" id="3.2.1.141" evidence="4 13"/>
<dbReference type="InterPro" id="IPR013783">
    <property type="entry name" value="Ig-like_fold"/>
</dbReference>
<dbReference type="SUPFAM" id="SSF51445">
    <property type="entry name" value="(Trans)glycosidases"/>
    <property type="match status" value="1"/>
</dbReference>
<evidence type="ECO:0000256" key="11">
    <source>
        <dbReference type="ARBA" id="ARBA00033284"/>
    </source>
</evidence>
<dbReference type="GO" id="GO:0005737">
    <property type="term" value="C:cytoplasm"/>
    <property type="evidence" value="ECO:0007669"/>
    <property type="project" value="UniProtKB-SubCell"/>
</dbReference>
<dbReference type="NCBIfam" id="TIGR02402">
    <property type="entry name" value="trehalose_TreZ"/>
    <property type="match status" value="1"/>
</dbReference>
<keyword evidence="8" id="KW-0119">Carbohydrate metabolism</keyword>
<dbReference type="Proteomes" id="UP000002207">
    <property type="component" value="Chromosome"/>
</dbReference>
<feature type="binding site" evidence="16">
    <location>
        <begin position="377"/>
        <end position="382"/>
    </location>
    <ligand>
        <name>substrate</name>
    </ligand>
</feature>
<evidence type="ECO:0000256" key="5">
    <source>
        <dbReference type="ARBA" id="ARBA00015938"/>
    </source>
</evidence>
<reference evidence="19 20" key="1">
    <citation type="journal article" date="2009" name="Appl. Environ. Microbiol.">
        <title>Three genomes from the phylum Acidobacteria provide insight into the lifestyles of these microorganisms in soils.</title>
        <authorList>
            <person name="Ward N.L."/>
            <person name="Challacombe J.F."/>
            <person name="Janssen P.H."/>
            <person name="Henrissat B."/>
            <person name="Coutinho P.M."/>
            <person name="Wu M."/>
            <person name="Xie G."/>
            <person name="Haft D.H."/>
            <person name="Sait M."/>
            <person name="Badger J."/>
            <person name="Barabote R.D."/>
            <person name="Bradley B."/>
            <person name="Brettin T.S."/>
            <person name="Brinkac L.M."/>
            <person name="Bruce D."/>
            <person name="Creasy T."/>
            <person name="Daugherty S.C."/>
            <person name="Davidsen T.M."/>
            <person name="DeBoy R.T."/>
            <person name="Detter J.C."/>
            <person name="Dodson R.J."/>
            <person name="Durkin A.S."/>
            <person name="Ganapathy A."/>
            <person name="Gwinn-Giglio M."/>
            <person name="Han C.S."/>
            <person name="Khouri H."/>
            <person name="Kiss H."/>
            <person name="Kothari S.P."/>
            <person name="Madupu R."/>
            <person name="Nelson K.E."/>
            <person name="Nelson W.C."/>
            <person name="Paulsen I."/>
            <person name="Penn K."/>
            <person name="Ren Q."/>
            <person name="Rosovitz M.J."/>
            <person name="Selengut J.D."/>
            <person name="Shrivastava S."/>
            <person name="Sullivan S.A."/>
            <person name="Tapia R."/>
            <person name="Thompson L.S."/>
            <person name="Watkins K.L."/>
            <person name="Yang Q."/>
            <person name="Yu C."/>
            <person name="Zafar N."/>
            <person name="Zhou L."/>
            <person name="Kuske C.R."/>
        </authorList>
    </citation>
    <scope>NUCLEOTIDE SEQUENCE [LARGE SCALE GENOMIC DNA]</scope>
    <source>
        <strain evidence="20">ATCC 51196 / DSM 11244 / BCRC 80197 / JCM 7670 / NBRC 15755 / NCIMB 13165 / 161</strain>
    </source>
</reference>
<dbReference type="CAZy" id="CBM48">
    <property type="family name" value="Carbohydrate-Binding Module Family 48"/>
</dbReference>
<evidence type="ECO:0000256" key="10">
    <source>
        <dbReference type="ARBA" id="ARBA00032057"/>
    </source>
</evidence>
<evidence type="ECO:0000256" key="2">
    <source>
        <dbReference type="ARBA" id="ARBA00005199"/>
    </source>
</evidence>
<dbReference type="KEGG" id="aca:ACP_2720"/>
<dbReference type="HOGENOM" id="CLU_020726_2_0_0"/>
<evidence type="ECO:0000259" key="18">
    <source>
        <dbReference type="SMART" id="SM00642"/>
    </source>
</evidence>
<feature type="binding site" evidence="16">
    <location>
        <begin position="309"/>
        <end position="313"/>
    </location>
    <ligand>
        <name>substrate</name>
    </ligand>
</feature>
<evidence type="ECO:0000256" key="15">
    <source>
        <dbReference type="PIRSR" id="PIRSR006337-1"/>
    </source>
</evidence>
<dbReference type="STRING" id="240015.ACP_2720"/>
<keyword evidence="9 14" id="KW-0326">Glycosidase</keyword>
<dbReference type="InterPro" id="IPR006047">
    <property type="entry name" value="GH13_cat_dom"/>
</dbReference>
<dbReference type="CDD" id="cd02853">
    <property type="entry name" value="E_set_MTHase_like_N"/>
    <property type="match status" value="1"/>
</dbReference>
<dbReference type="EMBL" id="CP001472">
    <property type="protein sequence ID" value="ACO34441.1"/>
    <property type="molecule type" value="Genomic_DNA"/>
</dbReference>
<protein>
    <recommendedName>
        <fullName evidence="5 13">Malto-oligosyltrehalose trehalohydrolase</fullName>
        <shortName evidence="14">MTHase</shortName>
        <ecNumber evidence="4 13">3.2.1.141</ecNumber>
    </recommendedName>
    <alternativeName>
        <fullName evidence="11 14">4-alpha-D-((1-&gt;4)-alpha-D-glucano)trehalose trehalohydrolase</fullName>
    </alternativeName>
    <alternativeName>
        <fullName evidence="10 14">Maltooligosyl trehalose trehalohydrolase</fullName>
    </alternativeName>
</protein>
<dbReference type="InParanoid" id="C1F328"/>
<evidence type="ECO:0000256" key="3">
    <source>
        <dbReference type="ARBA" id="ARBA00008061"/>
    </source>
</evidence>
<dbReference type="GO" id="GO:0033942">
    <property type="term" value="F:4-alpha-D-(1-&gt;4)-alpha-D-glucanotrehalose trehalohydrolase activity"/>
    <property type="evidence" value="ECO:0007669"/>
    <property type="project" value="UniProtKB-EC"/>
</dbReference>
<evidence type="ECO:0000256" key="8">
    <source>
        <dbReference type="ARBA" id="ARBA00023277"/>
    </source>
</evidence>
<comment type="catalytic activity">
    <reaction evidence="12 14">
        <text>hydrolysis of (1-&gt;4)-alpha-D-glucosidic linkage in 4-alpha-D-[(1-&gt;4)-alpha-D-glucanosyl]n trehalose to yield trehalose and (1-&gt;4)-alpha-D-glucan.</text>
        <dbReference type="EC" id="3.2.1.141"/>
    </reaction>
</comment>
<dbReference type="Gene3D" id="2.60.40.10">
    <property type="entry name" value="Immunoglobulins"/>
    <property type="match status" value="1"/>
</dbReference>
<keyword evidence="20" id="KW-1185">Reference proteome</keyword>
<evidence type="ECO:0000313" key="20">
    <source>
        <dbReference type="Proteomes" id="UP000002207"/>
    </source>
</evidence>
<sequence>MHSFEVWAPRAKEMAVQVDGIAHPMTGPDERGYWRAELDEAGPGSDYGFLVDGDTKAYPDPRSKWQPEGVHGLSRVYDPDAFDWTDAGFQAPPLASAILYELHIGTFTPQGTLDAAIEKLDYLRALGITHVELMPVAAFAGEYGWGYDGVALYAVHAPYGGPDALKRFVNAAHSKGLAVLLDVVYNHFGPVGNYTGKFGPYVTESHHTPWGGAVNLEDAGADEVRRFFCDNAQMWLREFHIDGLRLDAVHAFVDRSAIHFLEQLSAEIEALSAQLARRLVLIAESDLNDPRIVTPREAGGYGIDAQWSDDFHHALFSVLANETDGYYADFGGLRQLAKAIESTFVYDGRYSPYRKRTHGRAAGNLSQHRFLGYIQNHDQIGNRAIGERIEHMTGAPRAKIAAALVLTSPFVPMIFQGEEWAASSPFQYFANHDDPEMARLVSEGRKKEFAAFGWDPESIPDPEQRETFERSKLKWQETTEPRHAEMLAWHWELIRLRRSSADLNVGEPGNASVSFDEQAGWLMVQRGRVFVYCNLGAKDCRFSIRSWGRVLLASAAEVKFEDGVLMLPADAVAVIEMKEGSRQ</sequence>
<feature type="site" description="Transition state stabilizer" evidence="17">
    <location>
        <position position="378"/>
    </location>
</feature>
<comment type="pathway">
    <text evidence="2 14">Glycan biosynthesis; trehalose biosynthesis.</text>
</comment>
<evidence type="ECO:0000256" key="6">
    <source>
        <dbReference type="ARBA" id="ARBA00022490"/>
    </source>
</evidence>
<dbReference type="SMART" id="SM00642">
    <property type="entry name" value="Aamy"/>
    <property type="match status" value="1"/>
</dbReference>
<comment type="subcellular location">
    <subcellularLocation>
        <location evidence="1 15">Cytoplasm</location>
    </subcellularLocation>
</comment>
<gene>
    <name evidence="19" type="primary">treZ</name>
    <name evidence="19" type="ordered locus">ACP_2720</name>
</gene>
<keyword evidence="6" id="KW-0963">Cytoplasm</keyword>
<dbReference type="CDD" id="cd11325">
    <property type="entry name" value="AmyAc_GTHase"/>
    <property type="match status" value="1"/>
</dbReference>
<feature type="active site" description="Nucleophile" evidence="15">
    <location>
        <position position="247"/>
    </location>
</feature>
<dbReference type="PANTHER" id="PTHR43651:SF11">
    <property type="entry name" value="MALTO-OLIGOSYLTREHALOSE TREHALOHYDROLASE"/>
    <property type="match status" value="1"/>
</dbReference>
<evidence type="ECO:0000256" key="12">
    <source>
        <dbReference type="ARBA" id="ARBA00034013"/>
    </source>
</evidence>
<evidence type="ECO:0000256" key="13">
    <source>
        <dbReference type="NCBIfam" id="TIGR02402"/>
    </source>
</evidence>
<feature type="binding site" evidence="16">
    <location>
        <begin position="245"/>
        <end position="250"/>
    </location>
    <ligand>
        <name>substrate</name>
    </ligand>
</feature>
<keyword evidence="7 14" id="KW-0378">Hydrolase</keyword>
<evidence type="ECO:0000256" key="1">
    <source>
        <dbReference type="ARBA" id="ARBA00004496"/>
    </source>
</evidence>
<feature type="domain" description="Glycosyl hydrolase family 13 catalytic" evidence="18">
    <location>
        <begin position="79"/>
        <end position="445"/>
    </location>
</feature>
<dbReference type="PANTHER" id="PTHR43651">
    <property type="entry name" value="1,4-ALPHA-GLUCAN-BRANCHING ENZYME"/>
    <property type="match status" value="1"/>
</dbReference>
<name>C1F328_ACIC5</name>
<dbReference type="InterPro" id="IPR017853">
    <property type="entry name" value="GH"/>
</dbReference>
<accession>C1F328</accession>
<dbReference type="Gene3D" id="3.20.20.80">
    <property type="entry name" value="Glycosidases"/>
    <property type="match status" value="1"/>
</dbReference>
<dbReference type="PIRSF" id="PIRSF006337">
    <property type="entry name" value="Trehalose_TreZ"/>
    <property type="match status" value="1"/>
</dbReference>
<organism evidence="19 20">
    <name type="scientific">Acidobacterium capsulatum (strain ATCC 51196 / DSM 11244 / BCRC 80197 / JCM 7670 / NBRC 15755 / NCIMB 13165 / 161)</name>
    <dbReference type="NCBI Taxonomy" id="240015"/>
    <lineage>
        <taxon>Bacteria</taxon>
        <taxon>Pseudomonadati</taxon>
        <taxon>Acidobacteriota</taxon>
        <taxon>Terriglobia</taxon>
        <taxon>Terriglobales</taxon>
        <taxon>Acidobacteriaceae</taxon>
        <taxon>Acidobacterium</taxon>
    </lineage>
</organism>
<dbReference type="InterPro" id="IPR014756">
    <property type="entry name" value="Ig_E-set"/>
</dbReference>
<dbReference type="RefSeq" id="WP_015897783.1">
    <property type="nucleotide sequence ID" value="NC_012483.1"/>
</dbReference>
<evidence type="ECO:0000313" key="19">
    <source>
        <dbReference type="EMBL" id="ACO34441.1"/>
    </source>
</evidence>
<dbReference type="OrthoDB" id="9800174at2"/>
<evidence type="ECO:0000256" key="17">
    <source>
        <dbReference type="PIRSR" id="PIRSR006337-3"/>
    </source>
</evidence>
<dbReference type="CAZy" id="GH13">
    <property type="family name" value="Glycoside Hydrolase Family 13"/>
</dbReference>
<dbReference type="SUPFAM" id="SSF81296">
    <property type="entry name" value="E set domains"/>
    <property type="match status" value="1"/>
</dbReference>